<proteinExistence type="predicted"/>
<evidence type="ECO:0000256" key="1">
    <source>
        <dbReference type="SAM" id="MobiDB-lite"/>
    </source>
</evidence>
<organism evidence="2 3">
    <name type="scientific">Dissostichus mawsoni</name>
    <name type="common">Antarctic cod</name>
    <dbReference type="NCBI Taxonomy" id="36200"/>
    <lineage>
        <taxon>Eukaryota</taxon>
        <taxon>Metazoa</taxon>
        <taxon>Chordata</taxon>
        <taxon>Craniata</taxon>
        <taxon>Vertebrata</taxon>
        <taxon>Euteleostomi</taxon>
        <taxon>Actinopterygii</taxon>
        <taxon>Neopterygii</taxon>
        <taxon>Teleostei</taxon>
        <taxon>Neoteleostei</taxon>
        <taxon>Acanthomorphata</taxon>
        <taxon>Eupercaria</taxon>
        <taxon>Perciformes</taxon>
        <taxon>Notothenioidei</taxon>
        <taxon>Nototheniidae</taxon>
        <taxon>Dissostichus</taxon>
    </lineage>
</organism>
<reference evidence="2 3" key="1">
    <citation type="submission" date="2020-03" db="EMBL/GenBank/DDBJ databases">
        <title>Dissostichus mawsoni Genome sequencing and assembly.</title>
        <authorList>
            <person name="Park H."/>
        </authorList>
    </citation>
    <scope>NUCLEOTIDE SEQUENCE [LARGE SCALE GENOMIC DNA]</scope>
    <source>
        <strain evidence="2">DM0001</strain>
        <tissue evidence="2">Muscle</tissue>
    </source>
</reference>
<keyword evidence="3" id="KW-1185">Reference proteome</keyword>
<accession>A0A7J5XAV1</accession>
<sequence length="81" mass="8780">MELSRRSSIILNDNSMGSVPKQATPLEHGLASSETNTPPPLDTTESWSNQLAGVGILGNKWRGMDLQDLSFQQGKLAQITL</sequence>
<feature type="compositionally biased region" description="Polar residues" evidence="1">
    <location>
        <begin position="1"/>
        <end position="17"/>
    </location>
</feature>
<dbReference type="EMBL" id="JAAKFY010000026">
    <property type="protein sequence ID" value="KAF3833963.1"/>
    <property type="molecule type" value="Genomic_DNA"/>
</dbReference>
<evidence type="ECO:0000313" key="3">
    <source>
        <dbReference type="Proteomes" id="UP000518266"/>
    </source>
</evidence>
<feature type="region of interest" description="Disordered" evidence="1">
    <location>
        <begin position="1"/>
        <end position="46"/>
    </location>
</feature>
<gene>
    <name evidence="2" type="ORF">F7725_025167</name>
</gene>
<evidence type="ECO:0000313" key="2">
    <source>
        <dbReference type="EMBL" id="KAF3833963.1"/>
    </source>
</evidence>
<dbReference type="Proteomes" id="UP000518266">
    <property type="component" value="Unassembled WGS sequence"/>
</dbReference>
<comment type="caution">
    <text evidence="2">The sequence shown here is derived from an EMBL/GenBank/DDBJ whole genome shotgun (WGS) entry which is preliminary data.</text>
</comment>
<feature type="non-terminal residue" evidence="2">
    <location>
        <position position="1"/>
    </location>
</feature>
<protein>
    <submittedName>
        <fullName evidence="2">Uncharacterized protein</fullName>
    </submittedName>
</protein>
<dbReference type="AlphaFoldDB" id="A0A7J5XAV1"/>
<name>A0A7J5XAV1_DISMA</name>